<accession>A0ACB8ZHY1</accession>
<reference evidence="2" key="1">
    <citation type="journal article" date="2022" name="Mol. Ecol. Resour.">
        <title>The genomes of chicory, endive, great burdock and yacon provide insights into Asteraceae palaeo-polyploidization history and plant inulin production.</title>
        <authorList>
            <person name="Fan W."/>
            <person name="Wang S."/>
            <person name="Wang H."/>
            <person name="Wang A."/>
            <person name="Jiang F."/>
            <person name="Liu H."/>
            <person name="Zhao H."/>
            <person name="Xu D."/>
            <person name="Zhang Y."/>
        </authorList>
    </citation>
    <scope>NUCLEOTIDE SEQUENCE [LARGE SCALE GENOMIC DNA]</scope>
    <source>
        <strain evidence="2">cv. Niubang</strain>
    </source>
</reference>
<keyword evidence="2" id="KW-1185">Reference proteome</keyword>
<comment type="caution">
    <text evidence="1">The sequence shown here is derived from an EMBL/GenBank/DDBJ whole genome shotgun (WGS) entry which is preliminary data.</text>
</comment>
<protein>
    <submittedName>
        <fullName evidence="1">Uncharacterized protein</fullName>
    </submittedName>
</protein>
<evidence type="ECO:0000313" key="2">
    <source>
        <dbReference type="Proteomes" id="UP001055879"/>
    </source>
</evidence>
<name>A0ACB8ZHY1_ARCLA</name>
<sequence length="186" mass="21191">MAKLQFALIRHGFVGMVYAFMVQLFSTHVFQMLAHPPGGSFDIEDSKLPIKNTPKGSNPSEEVPLLTQEPETIDQDPPKDGKLKLKQILQPLSLNLHHHRNYPIFETIDLTPDAPLYFTDNCLILGNVYGNVHGKYPASGPKLRLELLKNLYDLLQIVESFSFFMEPSNYLKNLSRYLSLLEYSVQ</sequence>
<reference evidence="1 2" key="2">
    <citation type="journal article" date="2022" name="Mol. Ecol. Resour.">
        <title>The genomes of chicory, endive, great burdock and yacon provide insights into Asteraceae paleo-polyploidization history and plant inulin production.</title>
        <authorList>
            <person name="Fan W."/>
            <person name="Wang S."/>
            <person name="Wang H."/>
            <person name="Wang A."/>
            <person name="Jiang F."/>
            <person name="Liu H."/>
            <person name="Zhao H."/>
            <person name="Xu D."/>
            <person name="Zhang Y."/>
        </authorList>
    </citation>
    <scope>NUCLEOTIDE SEQUENCE [LARGE SCALE GENOMIC DNA]</scope>
    <source>
        <strain evidence="2">cv. Niubang</strain>
    </source>
</reference>
<dbReference type="Proteomes" id="UP001055879">
    <property type="component" value="Linkage Group LG10"/>
</dbReference>
<dbReference type="EMBL" id="CM042056">
    <property type="protein sequence ID" value="KAI3696941.1"/>
    <property type="molecule type" value="Genomic_DNA"/>
</dbReference>
<proteinExistence type="predicted"/>
<gene>
    <name evidence="1" type="ORF">L6452_29590</name>
</gene>
<organism evidence="1 2">
    <name type="scientific">Arctium lappa</name>
    <name type="common">Greater burdock</name>
    <name type="synonym">Lappa major</name>
    <dbReference type="NCBI Taxonomy" id="4217"/>
    <lineage>
        <taxon>Eukaryota</taxon>
        <taxon>Viridiplantae</taxon>
        <taxon>Streptophyta</taxon>
        <taxon>Embryophyta</taxon>
        <taxon>Tracheophyta</taxon>
        <taxon>Spermatophyta</taxon>
        <taxon>Magnoliopsida</taxon>
        <taxon>eudicotyledons</taxon>
        <taxon>Gunneridae</taxon>
        <taxon>Pentapetalae</taxon>
        <taxon>asterids</taxon>
        <taxon>campanulids</taxon>
        <taxon>Asterales</taxon>
        <taxon>Asteraceae</taxon>
        <taxon>Carduoideae</taxon>
        <taxon>Cardueae</taxon>
        <taxon>Arctiinae</taxon>
        <taxon>Arctium</taxon>
    </lineage>
</organism>
<evidence type="ECO:0000313" key="1">
    <source>
        <dbReference type="EMBL" id="KAI3696941.1"/>
    </source>
</evidence>